<proteinExistence type="predicted"/>
<dbReference type="Pfam" id="PF04134">
    <property type="entry name" value="DCC1-like"/>
    <property type="match status" value="1"/>
</dbReference>
<comment type="caution">
    <text evidence="1">The sequence shown here is derived from an EMBL/GenBank/DDBJ whole genome shotgun (WGS) entry which is preliminary data.</text>
</comment>
<dbReference type="Proteomes" id="UP000321534">
    <property type="component" value="Unassembled WGS sequence"/>
</dbReference>
<organism evidence="1 2">
    <name type="scientific">Terrabacter aerolatus</name>
    <dbReference type="NCBI Taxonomy" id="422442"/>
    <lineage>
        <taxon>Bacteria</taxon>
        <taxon>Bacillati</taxon>
        <taxon>Actinomycetota</taxon>
        <taxon>Actinomycetes</taxon>
        <taxon>Micrococcales</taxon>
        <taxon>Intrasporangiaceae</taxon>
        <taxon>Terrabacter</taxon>
    </lineage>
</organism>
<reference evidence="1 2" key="1">
    <citation type="submission" date="2019-07" db="EMBL/GenBank/DDBJ databases">
        <title>Whole genome shotgun sequence of Terrabacter aerolatus NBRC 106305.</title>
        <authorList>
            <person name="Hosoyama A."/>
            <person name="Uohara A."/>
            <person name="Ohji S."/>
            <person name="Ichikawa N."/>
        </authorList>
    </citation>
    <scope>NUCLEOTIDE SEQUENCE [LARGE SCALE GENOMIC DNA]</scope>
    <source>
        <strain evidence="1 2">NBRC 106305</strain>
    </source>
</reference>
<dbReference type="EMBL" id="BJYX01000009">
    <property type="protein sequence ID" value="GEO30274.1"/>
    <property type="molecule type" value="Genomic_DNA"/>
</dbReference>
<protein>
    <recommendedName>
        <fullName evidence="3">Thiol-disulfide oxidoreductase</fullName>
    </recommendedName>
</protein>
<dbReference type="RefSeq" id="WP_222594109.1">
    <property type="nucleotide sequence ID" value="NZ_BAAARO010000016.1"/>
</dbReference>
<dbReference type="InterPro" id="IPR007263">
    <property type="entry name" value="DCC1-like"/>
</dbReference>
<sequence length="132" mass="14501">MEPTLFVPNRPTLVYDADCGFCTRSVGLIRRWVDRRDRYDVRPWQELDLAAVGLTEQDCDAAAQFIAEDGSIRSGHRAIADAMSHGAPAWRPVGHLLTAPGVSWAAARAYRWIAPHRHQLPGGTAACARPLG</sequence>
<evidence type="ECO:0000313" key="2">
    <source>
        <dbReference type="Proteomes" id="UP000321534"/>
    </source>
</evidence>
<dbReference type="GO" id="GO:0015035">
    <property type="term" value="F:protein-disulfide reductase activity"/>
    <property type="evidence" value="ECO:0007669"/>
    <property type="project" value="InterPro"/>
</dbReference>
<evidence type="ECO:0008006" key="3">
    <source>
        <dbReference type="Google" id="ProtNLM"/>
    </source>
</evidence>
<accession>A0A512D1E8</accession>
<gene>
    <name evidence="1" type="ORF">TAE01_20840</name>
</gene>
<name>A0A512D1E8_9MICO</name>
<dbReference type="AlphaFoldDB" id="A0A512D1E8"/>
<keyword evidence="2" id="KW-1185">Reference proteome</keyword>
<evidence type="ECO:0000313" key="1">
    <source>
        <dbReference type="EMBL" id="GEO30274.1"/>
    </source>
</evidence>